<dbReference type="Gene3D" id="2.120.10.80">
    <property type="entry name" value="Kelch-type beta propeller"/>
    <property type="match status" value="2"/>
</dbReference>
<keyword evidence="6" id="KW-1185">Reference proteome</keyword>
<feature type="compositionally biased region" description="Polar residues" evidence="4">
    <location>
        <begin position="557"/>
        <end position="567"/>
    </location>
</feature>
<dbReference type="eggNOG" id="KOG0379">
    <property type="taxonomic scope" value="Eukaryota"/>
</dbReference>
<reference evidence="6" key="2">
    <citation type="submission" date="2010-04" db="EMBL/GenBank/DDBJ databases">
        <authorList>
            <person name="Buell R."/>
            <person name="Hamilton J."/>
            <person name="Hostetler J."/>
        </authorList>
    </citation>
    <scope>NUCLEOTIDE SEQUENCE [LARGE SCALE GENOMIC DNA]</scope>
    <source>
        <strain evidence="6">DAOM:BR144</strain>
    </source>
</reference>
<dbReference type="EnsemblProtists" id="PYU1_T004388">
    <property type="protein sequence ID" value="PYU1_T004388"/>
    <property type="gene ID" value="PYU1_G004378"/>
</dbReference>
<evidence type="ECO:0000313" key="5">
    <source>
        <dbReference type="EnsemblProtists" id="PYU1_T004388"/>
    </source>
</evidence>
<organism evidence="5 6">
    <name type="scientific">Globisporangium ultimum (strain ATCC 200006 / CBS 805.95 / DAOM BR144)</name>
    <name type="common">Pythium ultimum</name>
    <dbReference type="NCBI Taxonomy" id="431595"/>
    <lineage>
        <taxon>Eukaryota</taxon>
        <taxon>Sar</taxon>
        <taxon>Stramenopiles</taxon>
        <taxon>Oomycota</taxon>
        <taxon>Peronosporomycetes</taxon>
        <taxon>Pythiales</taxon>
        <taxon>Pythiaceae</taxon>
        <taxon>Globisporangium</taxon>
    </lineage>
</organism>
<dbReference type="OMA" id="THMELAA"/>
<accession>K3WHE6</accession>
<dbReference type="InterPro" id="IPR015915">
    <property type="entry name" value="Kelch-typ_b-propeller"/>
</dbReference>
<dbReference type="EMBL" id="GL376631">
    <property type="status" value="NOT_ANNOTATED_CDS"/>
    <property type="molecule type" value="Genomic_DNA"/>
</dbReference>
<dbReference type="HOGENOM" id="CLU_538199_0_0_1"/>
<dbReference type="Proteomes" id="UP000019132">
    <property type="component" value="Unassembled WGS sequence"/>
</dbReference>
<evidence type="ECO:0000256" key="3">
    <source>
        <dbReference type="SAM" id="Coils"/>
    </source>
</evidence>
<evidence type="ECO:0000256" key="2">
    <source>
        <dbReference type="ARBA" id="ARBA00022737"/>
    </source>
</evidence>
<keyword evidence="3" id="KW-0175">Coiled coil</keyword>
<feature type="region of interest" description="Disordered" evidence="4">
    <location>
        <begin position="540"/>
        <end position="567"/>
    </location>
</feature>
<dbReference type="InParanoid" id="K3WHE6"/>
<proteinExistence type="predicted"/>
<dbReference type="SUPFAM" id="SSF117281">
    <property type="entry name" value="Kelch motif"/>
    <property type="match status" value="1"/>
</dbReference>
<dbReference type="PANTHER" id="PTHR46093:SF18">
    <property type="entry name" value="FIBRONECTIN TYPE-III DOMAIN-CONTAINING PROTEIN"/>
    <property type="match status" value="1"/>
</dbReference>
<reference evidence="5" key="3">
    <citation type="submission" date="2015-02" db="UniProtKB">
        <authorList>
            <consortium name="EnsemblProtists"/>
        </authorList>
    </citation>
    <scope>IDENTIFICATION</scope>
    <source>
        <strain evidence="5">DAOM BR144</strain>
    </source>
</reference>
<protein>
    <submittedName>
        <fullName evidence="5">Uncharacterized protein</fullName>
    </submittedName>
</protein>
<name>K3WHE6_GLOUD</name>
<dbReference type="AlphaFoldDB" id="K3WHE6"/>
<keyword evidence="2" id="KW-0677">Repeat</keyword>
<evidence type="ECO:0000313" key="6">
    <source>
        <dbReference type="Proteomes" id="UP000019132"/>
    </source>
</evidence>
<evidence type="ECO:0000256" key="4">
    <source>
        <dbReference type="SAM" id="MobiDB-lite"/>
    </source>
</evidence>
<evidence type="ECO:0000256" key="1">
    <source>
        <dbReference type="ARBA" id="ARBA00022441"/>
    </source>
</evidence>
<dbReference type="VEuPathDB" id="FungiDB:PYU1_G004378"/>
<reference evidence="6" key="1">
    <citation type="journal article" date="2010" name="Genome Biol.">
        <title>Genome sequence of the necrotrophic plant pathogen Pythium ultimum reveals original pathogenicity mechanisms and effector repertoire.</title>
        <authorList>
            <person name="Levesque C.A."/>
            <person name="Brouwer H."/>
            <person name="Cano L."/>
            <person name="Hamilton J.P."/>
            <person name="Holt C."/>
            <person name="Huitema E."/>
            <person name="Raffaele S."/>
            <person name="Robideau G.P."/>
            <person name="Thines M."/>
            <person name="Win J."/>
            <person name="Zerillo M.M."/>
            <person name="Beakes G.W."/>
            <person name="Boore J.L."/>
            <person name="Busam D."/>
            <person name="Dumas B."/>
            <person name="Ferriera S."/>
            <person name="Fuerstenberg S.I."/>
            <person name="Gachon C.M."/>
            <person name="Gaulin E."/>
            <person name="Govers F."/>
            <person name="Grenville-Briggs L."/>
            <person name="Horner N."/>
            <person name="Hostetler J."/>
            <person name="Jiang R.H."/>
            <person name="Johnson J."/>
            <person name="Krajaejun T."/>
            <person name="Lin H."/>
            <person name="Meijer H.J."/>
            <person name="Moore B."/>
            <person name="Morris P."/>
            <person name="Phuntmart V."/>
            <person name="Puiu D."/>
            <person name="Shetty J."/>
            <person name="Stajich J.E."/>
            <person name="Tripathy S."/>
            <person name="Wawra S."/>
            <person name="van West P."/>
            <person name="Whitty B.R."/>
            <person name="Coutinho P.M."/>
            <person name="Henrissat B."/>
            <person name="Martin F."/>
            <person name="Thomas P.D."/>
            <person name="Tyler B.M."/>
            <person name="De Vries R.P."/>
            <person name="Kamoun S."/>
            <person name="Yandell M."/>
            <person name="Tisserat N."/>
            <person name="Buell C.R."/>
        </authorList>
    </citation>
    <scope>NUCLEOTIDE SEQUENCE</scope>
    <source>
        <strain evidence="6">DAOM:BR144</strain>
    </source>
</reference>
<feature type="coiled-coil region" evidence="3">
    <location>
        <begin position="32"/>
        <end position="97"/>
    </location>
</feature>
<keyword evidence="1" id="KW-0880">Kelch repeat</keyword>
<dbReference type="PANTHER" id="PTHR46093">
    <property type="entry name" value="ACYL-COA-BINDING DOMAIN-CONTAINING PROTEIN 5"/>
    <property type="match status" value="1"/>
</dbReference>
<dbReference type="STRING" id="431595.K3WHE6"/>
<sequence length="567" mass="64687">MYVESVDARRQEDPSWSCDSYRKQQWTQRKRLQHLEYGMDDVETKLREVREKAADEELQRQKQYEVQRARQAHEQAAAKARALLEAQQRALDAAQRQDLQRDLSVPLAFDAFLHELVHHDVQVTCVPSPLEGKPFDPLGAISVPCSREGNSLTLCCWQDPPKDDESDEKGERNCDDKKQQQHQLLVLFGGRLLRDVTRLLPVAVKQDPMKLERVRYTYSNGVYTYDIASCVWKLQVCSGTAPRERSDHTGLFLKPHFLMIIGGRGRNGQIYNDVFALDLSKWQWTEIELDVPLLPRYWHATCYCENDDSVYVFGGKSDVIVHGDLQRLDADRVREFLQVATVSSSLKSNPKPRCLWSSPHTVGKAPSPRFGMRVLALDDERIAAIGGCRERKIKAFSAKHGLQDKSKWMDFHILDTVTMIWSTPRLSSHVCTLTTPVERMLFECFFAFNTVIVFGGFTYATNGETESHTRREDGRVLYKLDVNRMIWRRQSLAHNSDWCPASHIHASSNAMLGNRAFSCSVSTEHTHMELAAFDIEPTQSQNHDFVPNSPDIASPVEETSSTGDLDS</sequence>